<keyword evidence="12" id="KW-0812">Transmembrane</keyword>
<name>A0A6J1VWR3_9SAUR</name>
<evidence type="ECO:0000313" key="13">
    <source>
        <dbReference type="Proteomes" id="UP000504612"/>
    </source>
</evidence>
<dbReference type="PROSITE" id="PS00086">
    <property type="entry name" value="CYTOCHROME_P450"/>
    <property type="match status" value="1"/>
</dbReference>
<comment type="similarity">
    <text evidence="3 11">Belongs to the cytochrome P450 family.</text>
</comment>
<dbReference type="Proteomes" id="UP000504612">
    <property type="component" value="Unplaced"/>
</dbReference>
<evidence type="ECO:0000256" key="6">
    <source>
        <dbReference type="ARBA" id="ARBA00023002"/>
    </source>
</evidence>
<feature type="binding site" description="axial binding residue" evidence="10">
    <location>
        <position position="434"/>
    </location>
    <ligand>
        <name>heme</name>
        <dbReference type="ChEBI" id="CHEBI:30413"/>
    </ligand>
    <ligandPart>
        <name>Fe</name>
        <dbReference type="ChEBI" id="CHEBI:18248"/>
    </ligandPart>
</feature>
<organism evidence="13 14">
    <name type="scientific">Notechis scutatus</name>
    <name type="common">mainland tiger snake</name>
    <dbReference type="NCBI Taxonomy" id="8663"/>
    <lineage>
        <taxon>Eukaryota</taxon>
        <taxon>Metazoa</taxon>
        <taxon>Chordata</taxon>
        <taxon>Craniata</taxon>
        <taxon>Vertebrata</taxon>
        <taxon>Euteleostomi</taxon>
        <taxon>Lepidosauria</taxon>
        <taxon>Squamata</taxon>
        <taxon>Bifurcata</taxon>
        <taxon>Unidentata</taxon>
        <taxon>Episquamata</taxon>
        <taxon>Toxicofera</taxon>
        <taxon>Serpentes</taxon>
        <taxon>Colubroidea</taxon>
        <taxon>Elapidae</taxon>
        <taxon>Hydrophiinae</taxon>
        <taxon>Notechis</taxon>
    </lineage>
</organism>
<feature type="transmembrane region" description="Helical" evidence="12">
    <location>
        <begin position="6"/>
        <end position="23"/>
    </location>
</feature>
<keyword evidence="7 10" id="KW-0408">Iron</keyword>
<dbReference type="GeneID" id="113426276"/>
<dbReference type="InterPro" id="IPR050182">
    <property type="entry name" value="Cytochrome_P450_fam2"/>
</dbReference>
<dbReference type="GO" id="GO:0019373">
    <property type="term" value="P:epoxygenase P450 pathway"/>
    <property type="evidence" value="ECO:0007669"/>
    <property type="project" value="TreeGrafter"/>
</dbReference>
<evidence type="ECO:0000256" key="8">
    <source>
        <dbReference type="ARBA" id="ARBA00023033"/>
    </source>
</evidence>
<evidence type="ECO:0000256" key="1">
    <source>
        <dbReference type="ARBA" id="ARBA00001971"/>
    </source>
</evidence>
<dbReference type="GO" id="GO:0006805">
    <property type="term" value="P:xenobiotic metabolic process"/>
    <property type="evidence" value="ECO:0007669"/>
    <property type="project" value="TreeGrafter"/>
</dbReference>
<dbReference type="RefSeq" id="XP_026544424.1">
    <property type="nucleotide sequence ID" value="XM_026688639.1"/>
</dbReference>
<dbReference type="PRINTS" id="PR00385">
    <property type="entry name" value="P450"/>
</dbReference>
<dbReference type="PANTHER" id="PTHR24300:SF389">
    <property type="entry name" value="CYTOCHROME P450 2C20"/>
    <property type="match status" value="1"/>
</dbReference>
<gene>
    <name evidence="14" type="primary">LOC113426276</name>
</gene>
<dbReference type="SUPFAM" id="SSF48264">
    <property type="entry name" value="Cytochrome P450"/>
    <property type="match status" value="1"/>
</dbReference>
<evidence type="ECO:0000256" key="10">
    <source>
        <dbReference type="PIRSR" id="PIRSR602401-1"/>
    </source>
</evidence>
<evidence type="ECO:0000313" key="14">
    <source>
        <dbReference type="RefSeq" id="XP_026544424.1"/>
    </source>
</evidence>
<comment type="cofactor">
    <cofactor evidence="1 10">
        <name>heme</name>
        <dbReference type="ChEBI" id="CHEBI:30413"/>
    </cofactor>
</comment>
<keyword evidence="6 11" id="KW-0560">Oxidoreductase</keyword>
<dbReference type="Pfam" id="PF00067">
    <property type="entry name" value="p450"/>
    <property type="match status" value="1"/>
</dbReference>
<keyword evidence="9 12" id="KW-0472">Membrane</keyword>
<dbReference type="GO" id="GO:0016712">
    <property type="term" value="F:oxidoreductase activity, acting on paired donors, with incorporation or reduction of molecular oxygen, reduced flavin or flavoprotein as one donor, and incorporation of one atom of oxygen"/>
    <property type="evidence" value="ECO:0007669"/>
    <property type="project" value="TreeGrafter"/>
</dbReference>
<evidence type="ECO:0000256" key="7">
    <source>
        <dbReference type="ARBA" id="ARBA00023004"/>
    </source>
</evidence>
<evidence type="ECO:0000256" key="9">
    <source>
        <dbReference type="ARBA" id="ARBA00023136"/>
    </source>
</evidence>
<keyword evidence="4 10" id="KW-0349">Heme</keyword>
<dbReference type="KEGG" id="nss:113426276"/>
<reference evidence="14" key="1">
    <citation type="submission" date="2025-08" db="UniProtKB">
        <authorList>
            <consortium name="RefSeq"/>
        </authorList>
    </citation>
    <scope>IDENTIFICATION</scope>
</reference>
<dbReference type="InterPro" id="IPR017972">
    <property type="entry name" value="Cyt_P450_CS"/>
</dbReference>
<keyword evidence="8 11" id="KW-0503">Monooxygenase</keyword>
<dbReference type="GO" id="GO:0008392">
    <property type="term" value="F:arachidonate epoxygenase activity"/>
    <property type="evidence" value="ECO:0007669"/>
    <property type="project" value="TreeGrafter"/>
</dbReference>
<sequence length="484" mass="55153">MQVEMVPGAIILFILFLLIFWAFQFQQARGRLPPGPRPWLFLGNLLQKDVLPLYKTYPKLSKKYGPVFTIWMGTKPMVVICGHEAVKSALVTHSEEFGGRPLVPIVDQVTKSNGLISEKKWKIIRRFTLTTLRNLGMGQKSMAERISKEAHCLVKKMTTFEGHPFDIVPPVTSTVCDVFCSVIFGNQLPYEGKTFSELSEISDTFSGFFASHLGMVYSALPNILKFFPGPHKKVFSDCNKVCDFIRNNVDAHKKTLDPDNPRDFIDCFLLKLEKEEDSSVLSIEDLVMSVFVLFIAGTDSTRLFISYGLNLLARFPNVQAKAQEEIDDVVGANRSPSIEDRMKLPYINAFVHEILRSPQASNENFPRMTTQDMNFRGHFIPQGTAVLPLRVSVHFDPLCWEDPETFDPSHFLDEKGKFQKKDAYIPFSAGKRACPGDALARMELFLFFSTLLQKFTFYLDRDTKDTNVKSLFMVFQNKNQYLLI</sequence>
<evidence type="ECO:0000256" key="5">
    <source>
        <dbReference type="ARBA" id="ARBA00022723"/>
    </source>
</evidence>
<evidence type="ECO:0000256" key="12">
    <source>
        <dbReference type="SAM" id="Phobius"/>
    </source>
</evidence>
<dbReference type="Gene3D" id="1.10.630.10">
    <property type="entry name" value="Cytochrome P450"/>
    <property type="match status" value="1"/>
</dbReference>
<keyword evidence="5 10" id="KW-0479">Metal-binding</keyword>
<dbReference type="InterPro" id="IPR036396">
    <property type="entry name" value="Cyt_P450_sf"/>
</dbReference>
<dbReference type="PANTHER" id="PTHR24300">
    <property type="entry name" value="CYTOCHROME P450 508A4-RELATED"/>
    <property type="match status" value="1"/>
</dbReference>
<dbReference type="GO" id="GO:0005737">
    <property type="term" value="C:cytoplasm"/>
    <property type="evidence" value="ECO:0007669"/>
    <property type="project" value="TreeGrafter"/>
</dbReference>
<dbReference type="PRINTS" id="PR00463">
    <property type="entry name" value="EP450I"/>
</dbReference>
<dbReference type="GO" id="GO:0016020">
    <property type="term" value="C:membrane"/>
    <property type="evidence" value="ECO:0007669"/>
    <property type="project" value="UniProtKB-SubCell"/>
</dbReference>
<evidence type="ECO:0000256" key="3">
    <source>
        <dbReference type="ARBA" id="ARBA00010617"/>
    </source>
</evidence>
<evidence type="ECO:0000256" key="2">
    <source>
        <dbReference type="ARBA" id="ARBA00004370"/>
    </source>
</evidence>
<evidence type="ECO:0000256" key="4">
    <source>
        <dbReference type="ARBA" id="ARBA00022617"/>
    </source>
</evidence>
<keyword evidence="13" id="KW-1185">Reference proteome</keyword>
<proteinExistence type="inferred from homology"/>
<comment type="subcellular location">
    <subcellularLocation>
        <location evidence="2">Membrane</location>
    </subcellularLocation>
</comment>
<dbReference type="InterPro" id="IPR001128">
    <property type="entry name" value="Cyt_P450"/>
</dbReference>
<protein>
    <submittedName>
        <fullName evidence="14">Cytochrome P450 2C23-like</fullName>
    </submittedName>
</protein>
<accession>A0A6J1VWR3</accession>
<dbReference type="FunFam" id="1.10.630.10:FF:000004">
    <property type="entry name" value="cytochrome P450 2D15 isoform X1"/>
    <property type="match status" value="1"/>
</dbReference>
<dbReference type="InterPro" id="IPR002401">
    <property type="entry name" value="Cyt_P450_E_grp-I"/>
</dbReference>
<keyword evidence="12" id="KW-1133">Transmembrane helix</keyword>
<evidence type="ECO:0000256" key="11">
    <source>
        <dbReference type="RuleBase" id="RU000461"/>
    </source>
</evidence>
<dbReference type="GO" id="GO:0005506">
    <property type="term" value="F:iron ion binding"/>
    <property type="evidence" value="ECO:0007669"/>
    <property type="project" value="InterPro"/>
</dbReference>
<dbReference type="AlphaFoldDB" id="A0A6J1VWR3"/>
<dbReference type="GO" id="GO:0020037">
    <property type="term" value="F:heme binding"/>
    <property type="evidence" value="ECO:0007669"/>
    <property type="project" value="InterPro"/>
</dbReference>